<organism evidence="9">
    <name type="scientific">Holotrichia parallela</name>
    <name type="common">Dark black chafer beetle</name>
    <name type="synonym">Pedinotrichia parallela</name>
    <dbReference type="NCBI Taxonomy" id="93412"/>
    <lineage>
        <taxon>Eukaryota</taxon>
        <taxon>Metazoa</taxon>
        <taxon>Ecdysozoa</taxon>
        <taxon>Arthropoda</taxon>
        <taxon>Hexapoda</taxon>
        <taxon>Insecta</taxon>
        <taxon>Pterygota</taxon>
        <taxon>Neoptera</taxon>
        <taxon>Endopterygota</taxon>
        <taxon>Coleoptera</taxon>
        <taxon>Polyphaga</taxon>
        <taxon>Scarabaeiformia</taxon>
        <taxon>Scarabaeidae</taxon>
        <taxon>Melolonthinae</taxon>
        <taxon>Holotrichia</taxon>
    </lineage>
</organism>
<dbReference type="GO" id="GO:0043025">
    <property type="term" value="C:neuronal cell body"/>
    <property type="evidence" value="ECO:0007669"/>
    <property type="project" value="TreeGrafter"/>
</dbReference>
<keyword evidence="7" id="KW-0807">Transducer</keyword>
<dbReference type="GO" id="GO:0005886">
    <property type="term" value="C:plasma membrane"/>
    <property type="evidence" value="ECO:0007669"/>
    <property type="project" value="UniProtKB-SubCell"/>
</dbReference>
<feature type="transmembrane region" description="Helical" evidence="8">
    <location>
        <begin position="85"/>
        <end position="107"/>
    </location>
</feature>
<dbReference type="PANTHER" id="PTHR21143:SF104">
    <property type="entry name" value="GUSTATORY RECEPTOR 8A-RELATED"/>
    <property type="match status" value="1"/>
</dbReference>
<evidence type="ECO:0000313" key="9">
    <source>
        <dbReference type="EMBL" id="AVH87317.1"/>
    </source>
</evidence>
<feature type="transmembrane region" description="Helical" evidence="8">
    <location>
        <begin position="193"/>
        <end position="213"/>
    </location>
</feature>
<keyword evidence="4 8" id="KW-1133">Transmembrane helix</keyword>
<dbReference type="EMBL" id="KY817101">
    <property type="protein sequence ID" value="AVH87317.1"/>
    <property type="molecule type" value="mRNA"/>
</dbReference>
<dbReference type="GO" id="GO:0007635">
    <property type="term" value="P:chemosensory behavior"/>
    <property type="evidence" value="ECO:0007669"/>
    <property type="project" value="TreeGrafter"/>
</dbReference>
<dbReference type="InterPro" id="IPR013604">
    <property type="entry name" value="7TM_chemorcpt"/>
</dbReference>
<dbReference type="GO" id="GO:0007165">
    <property type="term" value="P:signal transduction"/>
    <property type="evidence" value="ECO:0007669"/>
    <property type="project" value="UniProtKB-KW"/>
</dbReference>
<dbReference type="GO" id="GO:0030425">
    <property type="term" value="C:dendrite"/>
    <property type="evidence" value="ECO:0007669"/>
    <property type="project" value="TreeGrafter"/>
</dbReference>
<dbReference type="PANTHER" id="PTHR21143">
    <property type="entry name" value="INVERTEBRATE GUSTATORY RECEPTOR"/>
    <property type="match status" value="1"/>
</dbReference>
<evidence type="ECO:0000256" key="1">
    <source>
        <dbReference type="ARBA" id="ARBA00004651"/>
    </source>
</evidence>
<evidence type="ECO:0000256" key="4">
    <source>
        <dbReference type="ARBA" id="ARBA00022989"/>
    </source>
</evidence>
<dbReference type="GO" id="GO:0008049">
    <property type="term" value="P:male courtship behavior"/>
    <property type="evidence" value="ECO:0007669"/>
    <property type="project" value="TreeGrafter"/>
</dbReference>
<keyword evidence="6 9" id="KW-0675">Receptor</keyword>
<evidence type="ECO:0000256" key="8">
    <source>
        <dbReference type="SAM" id="Phobius"/>
    </source>
</evidence>
<protein>
    <submittedName>
        <fullName evidence="9">Gustatory receptor 2</fullName>
    </submittedName>
</protein>
<proteinExistence type="evidence at transcript level"/>
<dbReference type="Pfam" id="PF08395">
    <property type="entry name" value="7tm_7"/>
    <property type="match status" value="1"/>
</dbReference>
<keyword evidence="3 8" id="KW-0812">Transmembrane</keyword>
<dbReference type="GO" id="GO:0050909">
    <property type="term" value="P:sensory perception of taste"/>
    <property type="evidence" value="ECO:0007669"/>
    <property type="project" value="InterPro"/>
</dbReference>
<evidence type="ECO:0000256" key="7">
    <source>
        <dbReference type="ARBA" id="ARBA00023224"/>
    </source>
</evidence>
<evidence type="ECO:0000256" key="3">
    <source>
        <dbReference type="ARBA" id="ARBA00022692"/>
    </source>
</evidence>
<dbReference type="AlphaFoldDB" id="A0A2P9JYB0"/>
<evidence type="ECO:0000256" key="5">
    <source>
        <dbReference type="ARBA" id="ARBA00023136"/>
    </source>
</evidence>
<keyword evidence="5 8" id="KW-0472">Membrane</keyword>
<sequence>MTQTDIAALLNCTVKLKFHFYVVALRTRVEVINAYLNEKIADLTGPAKSTAFYKMEKDMEIMLKIHKKVTDASRLVNGIYGFQELFSFVLYFVLLLSDGYIVLYSLTIGGDIDFVSVMAISLKSVVFHLIELLIDLRACMLLCAKVNHTKNVLFKIKIEPENEEARNIVMVAVFKLMHDKLVLTACDLFSMDFSFLFSMFASVTTYLLILLQFDIDAAKSRMAALKANLTSTQYEEVE</sequence>
<name>A0A2P9JYB0_HOLPA</name>
<accession>A0A2P9JYB0</accession>
<evidence type="ECO:0000256" key="6">
    <source>
        <dbReference type="ARBA" id="ARBA00023170"/>
    </source>
</evidence>
<comment type="subcellular location">
    <subcellularLocation>
        <location evidence="1">Cell membrane</location>
        <topology evidence="1">Multi-pass membrane protein</topology>
    </subcellularLocation>
</comment>
<evidence type="ECO:0000256" key="2">
    <source>
        <dbReference type="ARBA" id="ARBA00022475"/>
    </source>
</evidence>
<dbReference type="GO" id="GO:0030424">
    <property type="term" value="C:axon"/>
    <property type="evidence" value="ECO:0007669"/>
    <property type="project" value="TreeGrafter"/>
</dbReference>
<reference evidence="9" key="1">
    <citation type="submission" date="2017-03" db="EMBL/GenBank/DDBJ databases">
        <authorList>
            <person name="Afonso C.L."/>
            <person name="Miller P.J."/>
            <person name="Scott M.A."/>
            <person name="Spackman E."/>
            <person name="Goraichik I."/>
            <person name="Dimitrov K.M."/>
            <person name="Suarez D.L."/>
            <person name="Swayne D.E."/>
        </authorList>
    </citation>
    <scope>NUCLEOTIDE SEQUENCE</scope>
    <source>
        <tissue evidence="9">Antenna</tissue>
    </source>
</reference>
<keyword evidence="2" id="KW-1003">Cell membrane</keyword>